<dbReference type="RefSeq" id="WP_071177638.1">
    <property type="nucleotide sequence ID" value="NZ_CP017832.1"/>
</dbReference>
<gene>
    <name evidence="1" type="ORF">bhn_II080</name>
</gene>
<name>A0A1D9P5R3_9FIRM</name>
<evidence type="ECO:0000313" key="2">
    <source>
        <dbReference type="Proteomes" id="UP000179284"/>
    </source>
</evidence>
<organism evidence="1 2">
    <name type="scientific">Butyrivibrio hungatei</name>
    <dbReference type="NCBI Taxonomy" id="185008"/>
    <lineage>
        <taxon>Bacteria</taxon>
        <taxon>Bacillati</taxon>
        <taxon>Bacillota</taxon>
        <taxon>Clostridia</taxon>
        <taxon>Lachnospirales</taxon>
        <taxon>Lachnospiraceae</taxon>
        <taxon>Butyrivibrio</taxon>
    </lineage>
</organism>
<proteinExistence type="predicted"/>
<dbReference type="Proteomes" id="UP000179284">
    <property type="component" value="Plasmid pNP144"/>
</dbReference>
<reference evidence="2" key="1">
    <citation type="submission" date="2016-10" db="EMBL/GenBank/DDBJ databases">
        <title>The complete genome sequence of the rumen bacterium Butyrivibrio hungatei MB2003.</title>
        <authorList>
            <person name="Palevich N."/>
            <person name="Kelly W.J."/>
            <person name="Leahy S.C."/>
            <person name="Altermann E."/>
            <person name="Rakonjac J."/>
            <person name="Attwood G.T."/>
        </authorList>
    </citation>
    <scope>NUCLEOTIDE SEQUENCE [LARGE SCALE GENOMIC DNA]</scope>
    <source>
        <strain evidence="2">MB2003</strain>
        <plasmid evidence="2">Plasmid pnp144</plasmid>
    </source>
</reference>
<keyword evidence="1" id="KW-0614">Plasmid</keyword>
<accession>A0A1D9P5R3</accession>
<protein>
    <submittedName>
        <fullName evidence="1">Uncharacterized protein</fullName>
    </submittedName>
</protein>
<sequence length="65" mass="7513">MTDKNDSIEKFILDEAYLIKPDNEDYLRVISKNFREPKNCTQTISADLYGSKSQTLIEELENGVK</sequence>
<dbReference type="AlphaFoldDB" id="A0A1D9P5R3"/>
<dbReference type="KEGG" id="bhu:bhn_II080"/>
<keyword evidence="2" id="KW-1185">Reference proteome</keyword>
<evidence type="ECO:0000313" key="1">
    <source>
        <dbReference type="EMBL" id="AOZ97879.1"/>
    </source>
</evidence>
<geneLocation type="plasmid" evidence="2">
    <name>pnp144</name>
</geneLocation>
<dbReference type="EMBL" id="CP017832">
    <property type="protein sequence ID" value="AOZ97879.1"/>
    <property type="molecule type" value="Genomic_DNA"/>
</dbReference>